<proteinExistence type="predicted"/>
<gene>
    <name evidence="2" type="ORF">F441_22609</name>
</gene>
<evidence type="ECO:0000259" key="1">
    <source>
        <dbReference type="PROSITE" id="PS50013"/>
    </source>
</evidence>
<dbReference type="PROSITE" id="PS50013">
    <property type="entry name" value="CHROMO_2"/>
    <property type="match status" value="1"/>
</dbReference>
<reference evidence="2 3" key="1">
    <citation type="submission" date="2013-11" db="EMBL/GenBank/DDBJ databases">
        <title>The Genome Sequence of Phytophthora parasitica CJ01A1.</title>
        <authorList>
            <consortium name="The Broad Institute Genomics Platform"/>
            <person name="Russ C."/>
            <person name="Tyler B."/>
            <person name="Panabieres F."/>
            <person name="Shan W."/>
            <person name="Tripathy S."/>
            <person name="Grunwald N."/>
            <person name="Machado M."/>
            <person name="Johnson C.S."/>
            <person name="Walker B."/>
            <person name="Young S.K."/>
            <person name="Zeng Q."/>
            <person name="Gargeya S."/>
            <person name="Fitzgerald M."/>
            <person name="Haas B."/>
            <person name="Abouelleil A."/>
            <person name="Allen A.W."/>
            <person name="Alvarado L."/>
            <person name="Arachchi H.M."/>
            <person name="Berlin A.M."/>
            <person name="Chapman S.B."/>
            <person name="Gainer-Dewar J."/>
            <person name="Goldberg J."/>
            <person name="Griggs A."/>
            <person name="Gujja S."/>
            <person name="Hansen M."/>
            <person name="Howarth C."/>
            <person name="Imamovic A."/>
            <person name="Ireland A."/>
            <person name="Larimer J."/>
            <person name="McCowan C."/>
            <person name="Murphy C."/>
            <person name="Pearson M."/>
            <person name="Poon T.W."/>
            <person name="Priest M."/>
            <person name="Roberts A."/>
            <person name="Saif S."/>
            <person name="Shea T."/>
            <person name="Sisk P."/>
            <person name="Sykes S."/>
            <person name="Wortman J."/>
            <person name="Nusbaum C."/>
            <person name="Birren B."/>
        </authorList>
    </citation>
    <scope>NUCLEOTIDE SEQUENCE [LARGE SCALE GENOMIC DNA]</scope>
    <source>
        <strain evidence="2 3">CJ01A1</strain>
    </source>
</reference>
<evidence type="ECO:0000313" key="3">
    <source>
        <dbReference type="Proteomes" id="UP000018958"/>
    </source>
</evidence>
<dbReference type="AlphaFoldDB" id="W2VNM9"/>
<dbReference type="OrthoDB" id="91350at2759"/>
<dbReference type="InterPro" id="IPR016197">
    <property type="entry name" value="Chromo-like_dom_sf"/>
</dbReference>
<comment type="caution">
    <text evidence="2">The sequence shown here is derived from an EMBL/GenBank/DDBJ whole genome shotgun (WGS) entry which is preliminary data.</text>
</comment>
<dbReference type="EMBL" id="ANIX01004861">
    <property type="protein sequence ID" value="ETO99966.1"/>
    <property type="molecule type" value="Genomic_DNA"/>
</dbReference>
<evidence type="ECO:0000313" key="2">
    <source>
        <dbReference type="EMBL" id="ETO99966.1"/>
    </source>
</evidence>
<feature type="domain" description="Chromo" evidence="1">
    <location>
        <begin position="189"/>
        <end position="254"/>
    </location>
</feature>
<dbReference type="Proteomes" id="UP000018958">
    <property type="component" value="Unassembled WGS sequence"/>
</dbReference>
<dbReference type="InterPro" id="IPR000953">
    <property type="entry name" value="Chromo/chromo_shadow_dom"/>
</dbReference>
<accession>W2VNM9</accession>
<protein>
    <recommendedName>
        <fullName evidence="1">Chromo domain-containing protein</fullName>
    </recommendedName>
</protein>
<name>W2VNM9_PHYNI</name>
<dbReference type="CDD" id="cd00024">
    <property type="entry name" value="CD_CSD"/>
    <property type="match status" value="1"/>
</dbReference>
<dbReference type="Gene3D" id="2.40.50.40">
    <property type="match status" value="1"/>
</dbReference>
<organism evidence="2 3">
    <name type="scientific">Phytophthora nicotianae CJ01A1</name>
    <dbReference type="NCBI Taxonomy" id="1317063"/>
    <lineage>
        <taxon>Eukaryota</taxon>
        <taxon>Sar</taxon>
        <taxon>Stramenopiles</taxon>
        <taxon>Oomycota</taxon>
        <taxon>Peronosporomycetes</taxon>
        <taxon>Peronosporales</taxon>
        <taxon>Peronosporaceae</taxon>
        <taxon>Phytophthora</taxon>
    </lineage>
</organism>
<dbReference type="SUPFAM" id="SSF54160">
    <property type="entry name" value="Chromo domain-like"/>
    <property type="match status" value="1"/>
</dbReference>
<sequence>MEMKLGIHEWEYLVPTVQGILNHTPVASLNNRSPGERFTGLPRPTPFEAVLVERNGKAVMITEPAEVPTDMVEKMQRSLHEMHKEVENIRERRRLQNMNRSTGVPCNFTIGDFVLSSRIGSRLSVNKLLARWVGPFEIVEEHPHSFTIRHLLSNQRYMVHGSRLKFYRDSSLEISEELLAHVGNQGMVLGVDKIKGNRKVQQSWQLLISWVGLQDEEDSWEPLQALLGDVHDRVIEYVDGTGDSELIQAVSSRQ</sequence>